<evidence type="ECO:0000313" key="2">
    <source>
        <dbReference type="EMBL" id="MFD1095321.1"/>
    </source>
</evidence>
<sequence length="161" mass="19265">MLKKSDSYAFLPNKDTIMSRDYDNDRIHEVMVETINSNMRDEGYYLDTLQPDVLIYVHTMFDAKADINANPVYTDYSYYRPGHYIGPYYKPYVYENYFTIQRLSGDNIAQAPYRESSLVIDFINRENNKIIWRGTSSEEIETRRIEKEVRNYVDEIFKKFP</sequence>
<dbReference type="Gene3D" id="3.30.160.670">
    <property type="match status" value="1"/>
</dbReference>
<evidence type="ECO:0000313" key="3">
    <source>
        <dbReference type="Proteomes" id="UP001597131"/>
    </source>
</evidence>
<name>A0ABW3NRA5_9FLAO</name>
<proteinExistence type="predicted"/>
<comment type="caution">
    <text evidence="2">The sequence shown here is derived from an EMBL/GenBank/DDBJ whole genome shotgun (WGS) entry which is preliminary data.</text>
</comment>
<reference evidence="3" key="1">
    <citation type="journal article" date="2019" name="Int. J. Syst. Evol. Microbiol.">
        <title>The Global Catalogue of Microorganisms (GCM) 10K type strain sequencing project: providing services to taxonomists for standard genome sequencing and annotation.</title>
        <authorList>
            <consortium name="The Broad Institute Genomics Platform"/>
            <consortium name="The Broad Institute Genome Sequencing Center for Infectious Disease"/>
            <person name="Wu L."/>
            <person name="Ma J."/>
        </authorList>
    </citation>
    <scope>NUCLEOTIDE SEQUENCE [LARGE SCALE GENOMIC DNA]</scope>
    <source>
        <strain evidence="3">CCUG 64793</strain>
    </source>
</reference>
<dbReference type="EMBL" id="JBHTLI010000001">
    <property type="protein sequence ID" value="MFD1095321.1"/>
    <property type="molecule type" value="Genomic_DNA"/>
</dbReference>
<accession>A0ABW3NRA5</accession>
<dbReference type="InterPro" id="IPR025411">
    <property type="entry name" value="DUF4136"/>
</dbReference>
<protein>
    <submittedName>
        <fullName evidence="2">DUF4136 domain-containing protein</fullName>
    </submittedName>
</protein>
<keyword evidence="3" id="KW-1185">Reference proteome</keyword>
<gene>
    <name evidence="2" type="ORF">ACFQ3Q_06155</name>
</gene>
<evidence type="ECO:0000259" key="1">
    <source>
        <dbReference type="Pfam" id="PF13590"/>
    </source>
</evidence>
<dbReference type="Pfam" id="PF13590">
    <property type="entry name" value="DUF4136"/>
    <property type="match status" value="1"/>
</dbReference>
<dbReference type="RefSeq" id="WP_380743966.1">
    <property type="nucleotide sequence ID" value="NZ_JBHTLI010000001.1"/>
</dbReference>
<organism evidence="2 3">
    <name type="scientific">Salegentibacter chungangensis</name>
    <dbReference type="NCBI Taxonomy" id="1335724"/>
    <lineage>
        <taxon>Bacteria</taxon>
        <taxon>Pseudomonadati</taxon>
        <taxon>Bacteroidota</taxon>
        <taxon>Flavobacteriia</taxon>
        <taxon>Flavobacteriales</taxon>
        <taxon>Flavobacteriaceae</taxon>
        <taxon>Salegentibacter</taxon>
    </lineage>
</organism>
<feature type="domain" description="DUF4136" evidence="1">
    <location>
        <begin position="6"/>
        <end position="161"/>
    </location>
</feature>
<dbReference type="Proteomes" id="UP001597131">
    <property type="component" value="Unassembled WGS sequence"/>
</dbReference>